<dbReference type="EMBL" id="FODS01000006">
    <property type="protein sequence ID" value="SEO54693.1"/>
    <property type="molecule type" value="Genomic_DNA"/>
</dbReference>
<dbReference type="CDD" id="cd02136">
    <property type="entry name" value="PnbA_NfnB-like"/>
    <property type="match status" value="1"/>
</dbReference>
<dbReference type="AlphaFoldDB" id="A0A1H8QLJ8"/>
<evidence type="ECO:0000256" key="1">
    <source>
        <dbReference type="ARBA" id="ARBA00022630"/>
    </source>
</evidence>
<dbReference type="Pfam" id="PF00881">
    <property type="entry name" value="Nitroreductase"/>
    <property type="match status" value="1"/>
</dbReference>
<dbReference type="PANTHER" id="PTHR23026:SF90">
    <property type="entry name" value="IODOTYROSINE DEIODINASE 1"/>
    <property type="match status" value="1"/>
</dbReference>
<organism evidence="5 6">
    <name type="scientific">Salinihabitans flavidus</name>
    <dbReference type="NCBI Taxonomy" id="569882"/>
    <lineage>
        <taxon>Bacteria</taxon>
        <taxon>Pseudomonadati</taxon>
        <taxon>Pseudomonadota</taxon>
        <taxon>Alphaproteobacteria</taxon>
        <taxon>Rhodobacterales</taxon>
        <taxon>Roseobacteraceae</taxon>
        <taxon>Salinihabitans</taxon>
    </lineage>
</organism>
<accession>A0A1H8QLJ8</accession>
<dbReference type="RefSeq" id="WP_093117117.1">
    <property type="nucleotide sequence ID" value="NZ_FODS01000006.1"/>
</dbReference>
<dbReference type="STRING" id="569882.SAMN04490248_106200"/>
<gene>
    <name evidence="5" type="ORF">SAMN04490248_106200</name>
</gene>
<sequence length="223" mass="24622">MTDQQALTRLLDTRHSCRAFRPDPVPRPVIEAILRDAGRAPSWCNAQPWKVWLTSGAATDAFRAAMTDAFDHGAPSADFPFPERYTGPRRERRRRCGYQLYDAVGIPKADRAATARQMRENYRFFGAPHVALITSAAELGPYGALDCGGYITAFCLSAQARGVASVPQAAIAFYSDVVRAHLGIPDEDRVLAAISFGYEDTDHPANGFRTERATLDDLVTWKD</sequence>
<dbReference type="PANTHER" id="PTHR23026">
    <property type="entry name" value="NADPH NITROREDUCTASE"/>
    <property type="match status" value="1"/>
</dbReference>
<keyword evidence="2" id="KW-0288">FMN</keyword>
<name>A0A1H8QLJ8_9RHOB</name>
<dbReference type="OrthoDB" id="9802510at2"/>
<dbReference type="InterPro" id="IPR029479">
    <property type="entry name" value="Nitroreductase"/>
</dbReference>
<proteinExistence type="predicted"/>
<feature type="domain" description="Nitroreductase" evidence="4">
    <location>
        <begin position="13"/>
        <end position="198"/>
    </location>
</feature>
<evidence type="ECO:0000256" key="3">
    <source>
        <dbReference type="ARBA" id="ARBA00023002"/>
    </source>
</evidence>
<dbReference type="GO" id="GO:0016491">
    <property type="term" value="F:oxidoreductase activity"/>
    <property type="evidence" value="ECO:0007669"/>
    <property type="project" value="UniProtKB-KW"/>
</dbReference>
<dbReference type="Gene3D" id="3.40.109.10">
    <property type="entry name" value="NADH Oxidase"/>
    <property type="match status" value="1"/>
</dbReference>
<evidence type="ECO:0000313" key="5">
    <source>
        <dbReference type="EMBL" id="SEO54693.1"/>
    </source>
</evidence>
<evidence type="ECO:0000313" key="6">
    <source>
        <dbReference type="Proteomes" id="UP000198893"/>
    </source>
</evidence>
<dbReference type="InterPro" id="IPR000415">
    <property type="entry name" value="Nitroreductase-like"/>
</dbReference>
<protein>
    <submittedName>
        <fullName evidence="5">Nitroreductase</fullName>
    </submittedName>
</protein>
<reference evidence="5 6" key="1">
    <citation type="submission" date="2016-10" db="EMBL/GenBank/DDBJ databases">
        <authorList>
            <person name="de Groot N.N."/>
        </authorList>
    </citation>
    <scope>NUCLEOTIDE SEQUENCE [LARGE SCALE GENOMIC DNA]</scope>
    <source>
        <strain evidence="5 6">DSM 27842</strain>
    </source>
</reference>
<dbReference type="Proteomes" id="UP000198893">
    <property type="component" value="Unassembled WGS sequence"/>
</dbReference>
<dbReference type="SUPFAM" id="SSF55469">
    <property type="entry name" value="FMN-dependent nitroreductase-like"/>
    <property type="match status" value="1"/>
</dbReference>
<keyword evidence="3" id="KW-0560">Oxidoreductase</keyword>
<keyword evidence="6" id="KW-1185">Reference proteome</keyword>
<evidence type="ECO:0000259" key="4">
    <source>
        <dbReference type="Pfam" id="PF00881"/>
    </source>
</evidence>
<dbReference type="InterPro" id="IPR050627">
    <property type="entry name" value="Nitroreductase/BluB"/>
</dbReference>
<evidence type="ECO:0000256" key="2">
    <source>
        <dbReference type="ARBA" id="ARBA00022643"/>
    </source>
</evidence>
<keyword evidence="1" id="KW-0285">Flavoprotein</keyword>